<dbReference type="InterPro" id="IPR023081">
    <property type="entry name" value="Cell_div_FtsB"/>
</dbReference>
<comment type="function">
    <text evidence="7">Essential cell division protein. May link together the upstream cell division proteins, which are predominantly cytoplasmic, with the downstream cell division proteins, which are predominantly periplasmic.</text>
</comment>
<evidence type="ECO:0000256" key="8">
    <source>
        <dbReference type="SAM" id="Phobius"/>
    </source>
</evidence>
<dbReference type="GO" id="GO:0030428">
    <property type="term" value="C:cell septum"/>
    <property type="evidence" value="ECO:0007669"/>
    <property type="project" value="TreeGrafter"/>
</dbReference>
<dbReference type="PANTHER" id="PTHR37485:SF1">
    <property type="entry name" value="CELL DIVISION PROTEIN FTSB"/>
    <property type="match status" value="1"/>
</dbReference>
<dbReference type="HAMAP" id="MF_00599">
    <property type="entry name" value="FtsB"/>
    <property type="match status" value="1"/>
</dbReference>
<keyword evidence="1 7" id="KW-1003">Cell membrane</keyword>
<protein>
    <recommendedName>
        <fullName evidence="7">Cell division protein FtsB</fullName>
    </recommendedName>
</protein>
<name>A0A1H5CH11_PSEAG</name>
<feature type="topological domain" description="Periplasmic" evidence="7">
    <location>
        <begin position="53"/>
        <end position="120"/>
    </location>
</feature>
<keyword evidence="4 7" id="KW-1133">Transmembrane helix</keyword>
<evidence type="ECO:0000256" key="4">
    <source>
        <dbReference type="ARBA" id="ARBA00022989"/>
    </source>
</evidence>
<feature type="coiled-coil region" evidence="7">
    <location>
        <begin position="60"/>
        <end position="101"/>
    </location>
</feature>
<dbReference type="Proteomes" id="UP000242849">
    <property type="component" value="Unassembled WGS sequence"/>
</dbReference>
<keyword evidence="7" id="KW-0175">Coiled coil</keyword>
<dbReference type="AlphaFoldDB" id="A0A1H5CH11"/>
<proteinExistence type="inferred from homology"/>
<keyword evidence="6 7" id="KW-0131">Cell cycle</keyword>
<dbReference type="InterPro" id="IPR007060">
    <property type="entry name" value="FtsL/DivIC"/>
</dbReference>
<sequence>MFSVTTQCVVKEGRRESPLFRSEAFYAMRNNFYWVFIVLIAVLAGLQYRLWVGDGSLAQVAQLQQQIAGQQGENQQLQERNRILEAEVLELKSGMETVEERARHELGMLKEGETLYQLAE</sequence>
<evidence type="ECO:0000256" key="5">
    <source>
        <dbReference type="ARBA" id="ARBA00023136"/>
    </source>
</evidence>
<keyword evidence="10" id="KW-1185">Reference proteome</keyword>
<feature type="transmembrane region" description="Helical" evidence="8">
    <location>
        <begin position="32"/>
        <end position="52"/>
    </location>
</feature>
<feature type="topological domain" description="Cytoplasmic" evidence="7">
    <location>
        <begin position="1"/>
        <end position="34"/>
    </location>
</feature>
<evidence type="ECO:0000256" key="3">
    <source>
        <dbReference type="ARBA" id="ARBA00022692"/>
    </source>
</evidence>
<evidence type="ECO:0000256" key="2">
    <source>
        <dbReference type="ARBA" id="ARBA00022618"/>
    </source>
</evidence>
<keyword evidence="3 7" id="KW-0812">Transmembrane</keyword>
<evidence type="ECO:0000313" key="10">
    <source>
        <dbReference type="Proteomes" id="UP000242849"/>
    </source>
</evidence>
<dbReference type="EMBL" id="FNSC01000001">
    <property type="protein sequence ID" value="SED65895.1"/>
    <property type="molecule type" value="Genomic_DNA"/>
</dbReference>
<dbReference type="NCBIfam" id="NF002058">
    <property type="entry name" value="PRK00888.1"/>
    <property type="match status" value="1"/>
</dbReference>
<evidence type="ECO:0000256" key="6">
    <source>
        <dbReference type="ARBA" id="ARBA00023306"/>
    </source>
</evidence>
<accession>A0A1H5CH11</accession>
<evidence type="ECO:0000313" key="9">
    <source>
        <dbReference type="EMBL" id="SED65895.1"/>
    </source>
</evidence>
<evidence type="ECO:0000256" key="7">
    <source>
        <dbReference type="HAMAP-Rule" id="MF_00599"/>
    </source>
</evidence>
<comment type="similarity">
    <text evidence="7">Belongs to the FtsB family.</text>
</comment>
<keyword evidence="5 7" id="KW-0472">Membrane</keyword>
<keyword evidence="2 7" id="KW-0132">Cell division</keyword>
<comment type="subunit">
    <text evidence="7">Part of a complex composed of FtsB, FtsL and FtsQ.</text>
</comment>
<dbReference type="PANTHER" id="PTHR37485">
    <property type="entry name" value="CELL DIVISION PROTEIN FTSB"/>
    <property type="match status" value="1"/>
</dbReference>
<dbReference type="GO" id="GO:0005886">
    <property type="term" value="C:plasma membrane"/>
    <property type="evidence" value="ECO:0007669"/>
    <property type="project" value="UniProtKB-SubCell"/>
</dbReference>
<keyword evidence="7" id="KW-0997">Cell inner membrane</keyword>
<comment type="subcellular location">
    <subcellularLocation>
        <location evidence="7">Cell inner membrane</location>
        <topology evidence="7">Single-pass type II membrane protein</topology>
    </subcellularLocation>
    <text evidence="7">Localizes to the division septum.</text>
</comment>
<dbReference type="Pfam" id="PF04977">
    <property type="entry name" value="DivIC"/>
    <property type="match status" value="1"/>
</dbReference>
<dbReference type="GO" id="GO:0043093">
    <property type="term" value="P:FtsZ-dependent cytokinesis"/>
    <property type="evidence" value="ECO:0007669"/>
    <property type="project" value="UniProtKB-UniRule"/>
</dbReference>
<reference evidence="10" key="1">
    <citation type="submission" date="2016-10" db="EMBL/GenBank/DDBJ databases">
        <authorList>
            <person name="Varghese N."/>
            <person name="Submissions S."/>
        </authorList>
    </citation>
    <scope>NUCLEOTIDE SEQUENCE [LARGE SCALE GENOMIC DNA]</scope>
    <source>
        <strain evidence="10">DSM 12111</strain>
    </source>
</reference>
<evidence type="ECO:0000256" key="1">
    <source>
        <dbReference type="ARBA" id="ARBA00022475"/>
    </source>
</evidence>
<gene>
    <name evidence="7" type="primary">ftsB</name>
    <name evidence="9" type="ORF">SAMN05421553_3061</name>
</gene>
<organism evidence="9 10">
    <name type="scientific">Pseudomonas anguilliseptica</name>
    <dbReference type="NCBI Taxonomy" id="53406"/>
    <lineage>
        <taxon>Bacteria</taxon>
        <taxon>Pseudomonadati</taxon>
        <taxon>Pseudomonadota</taxon>
        <taxon>Gammaproteobacteria</taxon>
        <taxon>Pseudomonadales</taxon>
        <taxon>Pseudomonadaceae</taxon>
        <taxon>Pseudomonas</taxon>
    </lineage>
</organism>
<dbReference type="STRING" id="53406.SAMN05421553_3061"/>
<dbReference type="GO" id="GO:0032153">
    <property type="term" value="C:cell division site"/>
    <property type="evidence" value="ECO:0007669"/>
    <property type="project" value="UniProtKB-UniRule"/>
</dbReference>